<dbReference type="SUPFAM" id="SSF48208">
    <property type="entry name" value="Six-hairpin glycosidases"/>
    <property type="match status" value="1"/>
</dbReference>
<dbReference type="Gene3D" id="3.30.2080.10">
    <property type="entry name" value="GH92 mannosidase domain"/>
    <property type="match status" value="1"/>
</dbReference>
<dbReference type="InterPro" id="IPR005887">
    <property type="entry name" value="GH92_a_mannosidase_put"/>
</dbReference>
<dbReference type="InterPro" id="IPR014718">
    <property type="entry name" value="GH-type_carb-bd"/>
</dbReference>
<dbReference type="NCBIfam" id="TIGR01180">
    <property type="entry name" value="aman2_put"/>
    <property type="match status" value="1"/>
</dbReference>
<dbReference type="EMBL" id="JBHUON010000024">
    <property type="protein sequence ID" value="MFD2866294.1"/>
    <property type="molecule type" value="Genomic_DNA"/>
</dbReference>
<comment type="caution">
    <text evidence="7">The sequence shown here is derived from an EMBL/GenBank/DDBJ whole genome shotgun (WGS) entry which is preliminary data.</text>
</comment>
<organism evidence="7 8">
    <name type="scientific">Mucilaginibacter antarcticus</name>
    <dbReference type="NCBI Taxonomy" id="1855725"/>
    <lineage>
        <taxon>Bacteria</taxon>
        <taxon>Pseudomonadati</taxon>
        <taxon>Bacteroidota</taxon>
        <taxon>Sphingobacteriia</taxon>
        <taxon>Sphingobacteriales</taxon>
        <taxon>Sphingobacteriaceae</taxon>
        <taxon>Mucilaginibacter</taxon>
    </lineage>
</organism>
<proteinExistence type="predicted"/>
<dbReference type="Gene3D" id="1.20.1050.60">
    <property type="entry name" value="alpha-1,2-mannosidase"/>
    <property type="match status" value="1"/>
</dbReference>
<name>A0ABW5XTU4_9SPHI</name>
<accession>A0ABW5XTU4</accession>
<gene>
    <name evidence="7" type="ORF">ACFSYC_16480</name>
</gene>
<feature type="chain" id="PRO_5047542145" evidence="4">
    <location>
        <begin position="22"/>
        <end position="739"/>
    </location>
</feature>
<protein>
    <submittedName>
        <fullName evidence="7">GH92 family glycosyl hydrolase</fullName>
    </submittedName>
</protein>
<feature type="domain" description="Glycosyl hydrolase family 92 N-terminal" evidence="6">
    <location>
        <begin position="30"/>
        <end position="221"/>
    </location>
</feature>
<dbReference type="RefSeq" id="WP_377129796.1">
    <property type="nucleotide sequence ID" value="NZ_JBHUHN010000001.1"/>
</dbReference>
<dbReference type="GO" id="GO:0016787">
    <property type="term" value="F:hydrolase activity"/>
    <property type="evidence" value="ECO:0007669"/>
    <property type="project" value="UniProtKB-KW"/>
</dbReference>
<dbReference type="Pfam" id="PF17678">
    <property type="entry name" value="Glyco_hydro_92N"/>
    <property type="match status" value="1"/>
</dbReference>
<dbReference type="Gene3D" id="1.20.1610.10">
    <property type="entry name" value="alpha-1,2-mannosidases domains"/>
    <property type="match status" value="1"/>
</dbReference>
<comment type="subunit">
    <text evidence="2">Monomer.</text>
</comment>
<reference evidence="8" key="1">
    <citation type="journal article" date="2019" name="Int. J. Syst. Evol. Microbiol.">
        <title>The Global Catalogue of Microorganisms (GCM) 10K type strain sequencing project: providing services to taxonomists for standard genome sequencing and annotation.</title>
        <authorList>
            <consortium name="The Broad Institute Genomics Platform"/>
            <consortium name="The Broad Institute Genome Sequencing Center for Infectious Disease"/>
            <person name="Wu L."/>
            <person name="Ma J."/>
        </authorList>
    </citation>
    <scope>NUCLEOTIDE SEQUENCE [LARGE SCALE GENOMIC DNA]</scope>
    <source>
        <strain evidence="8">KCTC 52232</strain>
    </source>
</reference>
<keyword evidence="3" id="KW-0106">Calcium</keyword>
<dbReference type="InterPro" id="IPR008928">
    <property type="entry name" value="6-hairpin_glycosidase_sf"/>
</dbReference>
<feature type="signal peptide" evidence="4">
    <location>
        <begin position="1"/>
        <end position="21"/>
    </location>
</feature>
<keyword evidence="7" id="KW-0378">Hydrolase</keyword>
<evidence type="ECO:0000256" key="2">
    <source>
        <dbReference type="ARBA" id="ARBA00011245"/>
    </source>
</evidence>
<dbReference type="InterPro" id="IPR012939">
    <property type="entry name" value="Glyco_hydro_92"/>
</dbReference>
<evidence type="ECO:0000313" key="8">
    <source>
        <dbReference type="Proteomes" id="UP001597601"/>
    </source>
</evidence>
<evidence type="ECO:0000313" key="7">
    <source>
        <dbReference type="EMBL" id="MFD2866294.1"/>
    </source>
</evidence>
<dbReference type="Proteomes" id="UP001597601">
    <property type="component" value="Unassembled WGS sequence"/>
</dbReference>
<evidence type="ECO:0000256" key="1">
    <source>
        <dbReference type="ARBA" id="ARBA00001913"/>
    </source>
</evidence>
<feature type="domain" description="Glycosyl hydrolase family 92" evidence="5">
    <location>
        <begin position="227"/>
        <end position="715"/>
    </location>
</feature>
<sequence>MRILKALTVALLIINGSSLLAQIKPSNLSYVDPTIGGVGLILEPARPVVHLPNSMMRVYPWKKDQLDDQISTFPLNVVSHRVAWVFSFLAVSGDNTQQLWDKKFNILNEQLHPYNYSATNEDDGTTVQFSPTPRCGYFQVVFGGSQRHYIRLGLWGGTGKVDVNGKRSFSGEESFSGMKAYFYAETDADISNTTYKDASQHHRLLAEFGSAKTVNFKYGVSYISIEQAKQNLQKEISGFDFGKVKNAAYAIWDKKLSQINVEGGTLAQKRVFYTSLYRSLERMVDINEYGRYYSAFDHKVHQSAEPFFVDNWMWDQYIALEPLHTILDPKQEQQKLRSYVDMYKQGGNMPSFAVTFGDWPAMTGNFTAAWMNDAWHKGLRDFDIRTAYQGLKKNSLEATLLPWRNGPATKLDKFYNEHGYFPSIPLTEKETEKEVDTAWERRQAVSVTLATSFSDWSIAQLAEMTGNPQDKTLFMKRAGNYKNVFRQDRGILWPKNEKGEWIEPYNPKSSGREYFTENNAYTYNWDVKHDLTGLFELMGGVKKAESKLDALFREDLGTSKFQFWATQPDASGLVGQFVMGNEPSFHIPYLYNYMGAPWKTQKRIRMLLDTWYTDNLFGLPGDEDGGGMTAFVVFSMMGYFPVTPGVPVYNIGSPVFTKVSLNLPNGKVFTINAKNSSSENKYIQSATLNGKPLGKAWFSHTDLVNGATLNLVMGSKPNKTWGAASQDAPPSYMDYTLNN</sequence>
<evidence type="ECO:0000256" key="4">
    <source>
        <dbReference type="SAM" id="SignalP"/>
    </source>
</evidence>
<evidence type="ECO:0000259" key="5">
    <source>
        <dbReference type="Pfam" id="PF07971"/>
    </source>
</evidence>
<dbReference type="InterPro" id="IPR050883">
    <property type="entry name" value="PNGase"/>
</dbReference>
<evidence type="ECO:0000256" key="3">
    <source>
        <dbReference type="ARBA" id="ARBA00022837"/>
    </source>
</evidence>
<dbReference type="PANTHER" id="PTHR12143:SF43">
    <property type="entry name" value="PUTATIVE-RELATED"/>
    <property type="match status" value="1"/>
</dbReference>
<dbReference type="InterPro" id="IPR041371">
    <property type="entry name" value="GH92_N"/>
</dbReference>
<keyword evidence="4" id="KW-0732">Signal</keyword>
<dbReference type="Gene3D" id="2.70.98.10">
    <property type="match status" value="1"/>
</dbReference>
<evidence type="ECO:0000259" key="6">
    <source>
        <dbReference type="Pfam" id="PF17678"/>
    </source>
</evidence>
<dbReference type="Pfam" id="PF07971">
    <property type="entry name" value="Glyco_hydro_92"/>
    <property type="match status" value="1"/>
</dbReference>
<dbReference type="PANTHER" id="PTHR12143">
    <property type="entry name" value="PEPTIDE N-GLYCANASE PNGASE -RELATED"/>
    <property type="match status" value="1"/>
</dbReference>
<comment type="cofactor">
    <cofactor evidence="1">
        <name>Ca(2+)</name>
        <dbReference type="ChEBI" id="CHEBI:29108"/>
    </cofactor>
</comment>
<keyword evidence="8" id="KW-1185">Reference proteome</keyword>